<dbReference type="VEuPathDB" id="FungiDB:I303_05427"/>
<organism evidence="2">
    <name type="scientific">Kwoniella dejecticola CBS 10117</name>
    <dbReference type="NCBI Taxonomy" id="1296121"/>
    <lineage>
        <taxon>Eukaryota</taxon>
        <taxon>Fungi</taxon>
        <taxon>Dikarya</taxon>
        <taxon>Basidiomycota</taxon>
        <taxon>Agaricomycotina</taxon>
        <taxon>Tremellomycetes</taxon>
        <taxon>Tremellales</taxon>
        <taxon>Cryptococcaceae</taxon>
        <taxon>Kwoniella</taxon>
    </lineage>
</organism>
<dbReference type="EMBL" id="KI894032">
    <property type="protein sequence ID" value="OBR84568.1"/>
    <property type="molecule type" value="Genomic_DNA"/>
</dbReference>
<reference evidence="2" key="1">
    <citation type="submission" date="2013-07" db="EMBL/GenBank/DDBJ databases">
        <title>The Genome Sequence of Cryptococcus dejecticola CBS10117.</title>
        <authorList>
            <consortium name="The Broad Institute Genome Sequencing Platform"/>
            <person name="Cuomo C."/>
            <person name="Litvintseva A."/>
            <person name="Chen Y."/>
            <person name="Heitman J."/>
            <person name="Sun S."/>
            <person name="Springer D."/>
            <person name="Dromer F."/>
            <person name="Young S.K."/>
            <person name="Zeng Q."/>
            <person name="Gargeya S."/>
            <person name="Fitzgerald M."/>
            <person name="Abouelleil A."/>
            <person name="Alvarado L."/>
            <person name="Berlin A.M."/>
            <person name="Chapman S.B."/>
            <person name="Dewar J."/>
            <person name="Goldberg J."/>
            <person name="Griggs A."/>
            <person name="Gujja S."/>
            <person name="Hansen M."/>
            <person name="Howarth C."/>
            <person name="Imamovic A."/>
            <person name="Larimer J."/>
            <person name="McCowan C."/>
            <person name="Murphy C."/>
            <person name="Pearson M."/>
            <person name="Priest M."/>
            <person name="Roberts A."/>
            <person name="Saif S."/>
            <person name="Shea T."/>
            <person name="Sykes S."/>
            <person name="Wortman J."/>
            <person name="Nusbaum C."/>
            <person name="Birren B."/>
        </authorList>
    </citation>
    <scope>NUCLEOTIDE SEQUENCE [LARGE SCALE GENOMIC DNA]</scope>
    <source>
        <strain evidence="2">CBS 10117</strain>
    </source>
</reference>
<evidence type="ECO:0000256" key="1">
    <source>
        <dbReference type="SAM" id="MobiDB-lite"/>
    </source>
</evidence>
<feature type="region of interest" description="Disordered" evidence="1">
    <location>
        <begin position="1"/>
        <end position="22"/>
    </location>
</feature>
<protein>
    <submittedName>
        <fullName evidence="2">Uncharacterized protein</fullName>
    </submittedName>
</protein>
<sequence>MSNSPSNQTAAQADEASSSDVTPSQYIPISIQTFLTELNEIYKKNKGVLPAGIYEIRGEDDKMYEVEVKEDLDNVKMMRGASKFYGKRYPTEEREWVFRWIR</sequence>
<dbReference type="KEGG" id="kdj:28969126"/>
<proteinExistence type="predicted"/>
<accession>A0A1A6A3D2</accession>
<dbReference type="AlphaFoldDB" id="A0A1A6A3D2"/>
<gene>
    <name evidence="2" type="ORF">I303_05427</name>
    <name evidence="3" type="ORF">I303_105128</name>
</gene>
<reference evidence="3" key="3">
    <citation type="submission" date="2024-02" db="EMBL/GenBank/DDBJ databases">
        <title>Comparative genomics of Cryptococcus and Kwoniella reveals pathogenesis evolution and contrasting modes of karyotype evolution via chromosome fusion or intercentromeric recombination.</title>
        <authorList>
            <person name="Coelho M.A."/>
            <person name="David-Palma M."/>
            <person name="Shea T."/>
            <person name="Bowers K."/>
            <person name="McGinley-Smith S."/>
            <person name="Mohammad A.W."/>
            <person name="Gnirke A."/>
            <person name="Yurkov A.M."/>
            <person name="Nowrousian M."/>
            <person name="Sun S."/>
            <person name="Cuomo C.A."/>
            <person name="Heitman J."/>
        </authorList>
    </citation>
    <scope>NUCLEOTIDE SEQUENCE</scope>
    <source>
        <strain evidence="3">CBS 10117</strain>
    </source>
</reference>
<dbReference type="GeneID" id="28969126"/>
<dbReference type="RefSeq" id="XP_018262410.1">
    <property type="nucleotide sequence ID" value="XM_018408719.1"/>
</dbReference>
<reference evidence="3" key="2">
    <citation type="submission" date="2013-07" db="EMBL/GenBank/DDBJ databases">
        <authorList>
            <consortium name="The Broad Institute Genome Sequencing Platform"/>
            <person name="Cuomo C."/>
            <person name="Litvintseva A."/>
            <person name="Chen Y."/>
            <person name="Heitman J."/>
            <person name="Sun S."/>
            <person name="Springer D."/>
            <person name="Dromer F."/>
            <person name="Young S.K."/>
            <person name="Zeng Q."/>
            <person name="Gargeya S."/>
            <person name="Fitzgerald M."/>
            <person name="Abouelleil A."/>
            <person name="Alvarado L."/>
            <person name="Berlin A.M."/>
            <person name="Chapman S.B."/>
            <person name="Dewar J."/>
            <person name="Goldberg J."/>
            <person name="Griggs A."/>
            <person name="Gujja S."/>
            <person name="Hansen M."/>
            <person name="Howarth C."/>
            <person name="Imamovic A."/>
            <person name="Larimer J."/>
            <person name="McCowan C."/>
            <person name="Murphy C."/>
            <person name="Pearson M."/>
            <person name="Priest M."/>
            <person name="Roberts A."/>
            <person name="Saif S."/>
            <person name="Shea T."/>
            <person name="Sykes S."/>
            <person name="Wortman J."/>
            <person name="Nusbaum C."/>
            <person name="Birren B."/>
        </authorList>
    </citation>
    <scope>NUCLEOTIDE SEQUENCE</scope>
    <source>
        <strain evidence="3">CBS 10117</strain>
    </source>
</reference>
<keyword evidence="4" id="KW-1185">Reference proteome</keyword>
<dbReference type="EMBL" id="CP144535">
    <property type="protein sequence ID" value="WWC62532.1"/>
    <property type="molecule type" value="Genomic_DNA"/>
</dbReference>
<evidence type="ECO:0000313" key="3">
    <source>
        <dbReference type="EMBL" id="WWC62532.1"/>
    </source>
</evidence>
<name>A0A1A6A3D2_9TREE</name>
<dbReference type="Proteomes" id="UP000078595">
    <property type="component" value="Chromosome 6"/>
</dbReference>
<evidence type="ECO:0000313" key="4">
    <source>
        <dbReference type="Proteomes" id="UP000078595"/>
    </source>
</evidence>
<evidence type="ECO:0000313" key="2">
    <source>
        <dbReference type="EMBL" id="OBR84568.1"/>
    </source>
</evidence>